<proteinExistence type="predicted"/>
<feature type="signal peptide" evidence="1">
    <location>
        <begin position="1"/>
        <end position="19"/>
    </location>
</feature>
<evidence type="ECO:0000313" key="2">
    <source>
        <dbReference type="EMBL" id="PDP58743.1"/>
    </source>
</evidence>
<dbReference type="RefSeq" id="WP_044047839.1">
    <property type="nucleotide sequence ID" value="NZ_AP014925.1"/>
</dbReference>
<gene>
    <name evidence="2" type="ORF">CLI71_10755</name>
    <name evidence="3" type="ORF">D2S45_05760</name>
</gene>
<organism evidence="3 5">
    <name type="scientific">Prevotella intermedia</name>
    <dbReference type="NCBI Taxonomy" id="28131"/>
    <lineage>
        <taxon>Bacteria</taxon>
        <taxon>Pseudomonadati</taxon>
        <taxon>Bacteroidota</taxon>
        <taxon>Bacteroidia</taxon>
        <taxon>Bacteroidales</taxon>
        <taxon>Prevotellaceae</taxon>
        <taxon>Prevotella</taxon>
    </lineage>
</organism>
<comment type="caution">
    <text evidence="3">The sequence shown here is derived from an EMBL/GenBank/DDBJ whole genome shotgun (WGS) entry which is preliminary data.</text>
</comment>
<dbReference type="EMBL" id="NSLY01000037">
    <property type="protein sequence ID" value="PDP58743.1"/>
    <property type="molecule type" value="Genomic_DNA"/>
</dbReference>
<dbReference type="Proteomes" id="UP000219058">
    <property type="component" value="Unassembled WGS sequence"/>
</dbReference>
<evidence type="ECO:0000256" key="1">
    <source>
        <dbReference type="SAM" id="SignalP"/>
    </source>
</evidence>
<evidence type="ECO:0000313" key="5">
    <source>
        <dbReference type="Proteomes" id="UP000283868"/>
    </source>
</evidence>
<keyword evidence="1" id="KW-0732">Signal</keyword>
<keyword evidence="5" id="KW-1185">Reference proteome</keyword>
<dbReference type="EMBL" id="QXEN01000007">
    <property type="protein sequence ID" value="RRF87351.1"/>
    <property type="molecule type" value="Genomic_DNA"/>
</dbReference>
<evidence type="ECO:0000313" key="4">
    <source>
        <dbReference type="Proteomes" id="UP000219058"/>
    </source>
</evidence>
<evidence type="ECO:0008006" key="6">
    <source>
        <dbReference type="Google" id="ProtNLM"/>
    </source>
</evidence>
<reference evidence="2 4" key="1">
    <citation type="submission" date="2017-09" db="EMBL/GenBank/DDBJ databases">
        <title>Phase variable restriction modification systems are present in the genome sequences of periodontal pathogens Prevotella intermedia, Tannerella forsythia and Porphyromonas gingivalis.</title>
        <authorList>
            <person name="Haigh R.D."/>
            <person name="Crawford L."/>
            <person name="Ralph J."/>
            <person name="Wanford J."/>
            <person name="Vartoukian S.R."/>
            <person name="Hijazib K."/>
            <person name="Wade W."/>
            <person name="Oggioni M.R."/>
        </authorList>
    </citation>
    <scope>NUCLEOTIDE SEQUENCE [LARGE SCALE GENOMIC DNA]</scope>
    <source>
        <strain evidence="2 4">WW2834</strain>
    </source>
</reference>
<reference evidence="3 5" key="2">
    <citation type="submission" date="2018-08" db="EMBL/GenBank/DDBJ databases">
        <title>Comparative analysis of Prevotella intermedia strains.</title>
        <authorList>
            <person name="Moon J.-H."/>
            <person name="Lee J.-H."/>
        </authorList>
    </citation>
    <scope>NUCLEOTIDE SEQUENCE [LARGE SCALE GENOMIC DNA]</scope>
    <source>
        <strain evidence="3 5">ATCC 15033</strain>
    </source>
</reference>
<evidence type="ECO:0000313" key="3">
    <source>
        <dbReference type="EMBL" id="RRF87351.1"/>
    </source>
</evidence>
<dbReference type="Proteomes" id="UP000283868">
    <property type="component" value="Unassembled WGS sequence"/>
</dbReference>
<name>A0A1P8JKC2_PREIN</name>
<accession>A0A1P8JKC2</accession>
<sequence length="337" mass="37452">MRRFYLSMAFVSLSALGFAQNSPYIKAVDEYVPAPGQFVNELPKLSENDTPETAAEACTKELAGEKQKGVVTLGAYGGYITFHFDHPVINVEGAPDFVVYGNAFDGSSEPGIVMVMKDENGNGKPDDTWYELSGSADVDSVGKVIYNYEITYTPNPMQPIPWTDNQGHSGAVQRVGGDYGHFQEYYPLWINKPLTFKGTLLPKNSYFNSQGWWVQNALRYGYVDNLPNDKTEGFNIENAVDANRKPVKLDQIDFVRVYCAVNDQCPKPNWVGELSTEVKGAEDLHPTADKIDAPLNSNEETTVMAIYTIEGKQIKELQRGLNIVKLANGKVRKVLVK</sequence>
<protein>
    <recommendedName>
        <fullName evidence="6">PKD domain-containing protein</fullName>
    </recommendedName>
</protein>
<dbReference type="AlphaFoldDB" id="A0A1P8JKC2"/>
<feature type="chain" id="PRO_5010257190" description="PKD domain-containing protein" evidence="1">
    <location>
        <begin position="20"/>
        <end position="337"/>
    </location>
</feature>